<gene>
    <name evidence="1" type="ORF">GCM10009627_30750</name>
</gene>
<evidence type="ECO:0000313" key="1">
    <source>
        <dbReference type="EMBL" id="GAA1494729.1"/>
    </source>
</evidence>
<organism evidence="1 2">
    <name type="scientific">Curtobacterium herbarum</name>
    <dbReference type="NCBI Taxonomy" id="150122"/>
    <lineage>
        <taxon>Bacteria</taxon>
        <taxon>Bacillati</taxon>
        <taxon>Actinomycetota</taxon>
        <taxon>Actinomycetes</taxon>
        <taxon>Micrococcales</taxon>
        <taxon>Microbacteriaceae</taxon>
        <taxon>Curtobacterium</taxon>
    </lineage>
</organism>
<reference evidence="2" key="1">
    <citation type="journal article" date="2019" name="Int. J. Syst. Evol. Microbiol.">
        <title>The Global Catalogue of Microorganisms (GCM) 10K type strain sequencing project: providing services to taxonomists for standard genome sequencing and annotation.</title>
        <authorList>
            <consortium name="The Broad Institute Genomics Platform"/>
            <consortium name="The Broad Institute Genome Sequencing Center for Infectious Disease"/>
            <person name="Wu L."/>
            <person name="Ma J."/>
        </authorList>
    </citation>
    <scope>NUCLEOTIDE SEQUENCE [LARGE SCALE GENOMIC DNA]</scope>
    <source>
        <strain evidence="2">JCM 12140</strain>
    </source>
</reference>
<name>A0ABP4KBE8_9MICO</name>
<sequence>MTFIDLNDLNDPNTQNFLISATDLTENNLFARGVARDSEDSEVLADALTGWLYNHADAWLFAEDIDAAIAVIDAFWAANPIWDERYPT</sequence>
<dbReference type="Proteomes" id="UP001501742">
    <property type="component" value="Unassembled WGS sequence"/>
</dbReference>
<evidence type="ECO:0000313" key="2">
    <source>
        <dbReference type="Proteomes" id="UP001501742"/>
    </source>
</evidence>
<keyword evidence="2" id="KW-1185">Reference proteome</keyword>
<dbReference type="EMBL" id="BAAAJX010000017">
    <property type="protein sequence ID" value="GAA1494729.1"/>
    <property type="molecule type" value="Genomic_DNA"/>
</dbReference>
<evidence type="ECO:0008006" key="3">
    <source>
        <dbReference type="Google" id="ProtNLM"/>
    </source>
</evidence>
<accession>A0ABP4KBE8</accession>
<protein>
    <recommendedName>
        <fullName evidence="3">YozE SAM-like domain-containing protein</fullName>
    </recommendedName>
</protein>
<comment type="caution">
    <text evidence="1">The sequence shown here is derived from an EMBL/GenBank/DDBJ whole genome shotgun (WGS) entry which is preliminary data.</text>
</comment>
<dbReference type="RefSeq" id="WP_204607416.1">
    <property type="nucleotide sequence ID" value="NZ_BAAAJX010000017.1"/>
</dbReference>
<proteinExistence type="predicted"/>